<evidence type="ECO:0000256" key="5">
    <source>
        <dbReference type="ARBA" id="ARBA00022849"/>
    </source>
</evidence>
<name>A0ABV8B4G8_9BACI</name>
<comment type="similarity">
    <text evidence="2">Belongs to the ArsB family.</text>
</comment>
<evidence type="ECO:0000313" key="9">
    <source>
        <dbReference type="EMBL" id="MFC3884191.1"/>
    </source>
</evidence>
<dbReference type="Proteomes" id="UP001595752">
    <property type="component" value="Unassembled WGS sequence"/>
</dbReference>
<feature type="transmembrane region" description="Helical" evidence="8">
    <location>
        <begin position="147"/>
        <end position="169"/>
    </location>
</feature>
<feature type="transmembrane region" description="Helical" evidence="8">
    <location>
        <begin position="53"/>
        <end position="74"/>
    </location>
</feature>
<keyword evidence="5" id="KW-0059">Arsenical resistance</keyword>
<feature type="transmembrane region" description="Helical" evidence="8">
    <location>
        <begin position="181"/>
        <end position="202"/>
    </location>
</feature>
<feature type="transmembrane region" description="Helical" evidence="8">
    <location>
        <begin position="377"/>
        <end position="402"/>
    </location>
</feature>
<accession>A0ABV8B4G8</accession>
<feature type="transmembrane region" description="Helical" evidence="8">
    <location>
        <begin position="333"/>
        <end position="351"/>
    </location>
</feature>
<evidence type="ECO:0000256" key="2">
    <source>
        <dbReference type="ARBA" id="ARBA00006433"/>
    </source>
</evidence>
<feature type="transmembrane region" description="Helical" evidence="8">
    <location>
        <begin position="243"/>
        <end position="276"/>
    </location>
</feature>
<dbReference type="PANTHER" id="PTHR43302">
    <property type="entry name" value="TRANSPORTER ARSB-RELATED"/>
    <property type="match status" value="1"/>
</dbReference>
<dbReference type="InterPro" id="IPR000802">
    <property type="entry name" value="Arsenical_pump_ArsB"/>
</dbReference>
<feature type="transmembrane region" description="Helical" evidence="8">
    <location>
        <begin position="423"/>
        <end position="441"/>
    </location>
</feature>
<evidence type="ECO:0000256" key="7">
    <source>
        <dbReference type="ARBA" id="ARBA00023136"/>
    </source>
</evidence>
<dbReference type="EMBL" id="JBHRZT010000052">
    <property type="protein sequence ID" value="MFC3884191.1"/>
    <property type="molecule type" value="Genomic_DNA"/>
</dbReference>
<comment type="subcellular location">
    <subcellularLocation>
        <location evidence="1">Cell membrane</location>
        <topology evidence="1">Multi-pass membrane protein</topology>
    </subcellularLocation>
</comment>
<gene>
    <name evidence="9" type="ORF">ACFOU2_12110</name>
</gene>
<feature type="transmembrane region" description="Helical" evidence="8">
    <location>
        <begin position="6"/>
        <end position="22"/>
    </location>
</feature>
<dbReference type="PANTHER" id="PTHR43302:SF6">
    <property type="entry name" value="ARSENICAL PUMP MEMBRANE PROTEIN-RELATED"/>
    <property type="match status" value="1"/>
</dbReference>
<keyword evidence="3" id="KW-1003">Cell membrane</keyword>
<dbReference type="PRINTS" id="PR00758">
    <property type="entry name" value="ARSENICPUMP"/>
</dbReference>
<evidence type="ECO:0000256" key="6">
    <source>
        <dbReference type="ARBA" id="ARBA00022989"/>
    </source>
</evidence>
<evidence type="ECO:0000256" key="8">
    <source>
        <dbReference type="SAM" id="Phobius"/>
    </source>
</evidence>
<keyword evidence="6 8" id="KW-1133">Transmembrane helix</keyword>
<keyword evidence="7 8" id="KW-0472">Membrane</keyword>
<dbReference type="RefSeq" id="WP_377915405.1">
    <property type="nucleotide sequence ID" value="NZ_JBHRZT010000052.1"/>
</dbReference>
<feature type="transmembrane region" description="Helical" evidence="8">
    <location>
        <begin position="296"/>
        <end position="321"/>
    </location>
</feature>
<dbReference type="Pfam" id="PF02040">
    <property type="entry name" value="ArsB"/>
    <property type="match status" value="1"/>
</dbReference>
<feature type="transmembrane region" description="Helical" evidence="8">
    <location>
        <begin position="95"/>
        <end position="113"/>
    </location>
</feature>
<evidence type="ECO:0000256" key="3">
    <source>
        <dbReference type="ARBA" id="ARBA00022475"/>
    </source>
</evidence>
<sequence>MEPSVLLTITAFLFTMSLIFIRPKGMNEATAAFMGAMIVLISGTVTIDNLIEIGLKVSGAAITIISTIIMAIVLESIGFFRWMSAKLFLFSKGSGIRLFWLTNLLCFFMTLFFNNDGSILITTPILLILLKNLKLKPHHQIPYLLSGALVATASSAPIGVSNIVNLIALKIIDMDLYEHTALMIVPGMAGLSFMSYLLFLYYRKTLPKTLSASKDSYEKINDPYYHPLKASNRAHQTKLMRNVLLFVMAVRLSLFVASFLHISVSLVAVTCSLSLLFWRWIYLKVSPLDILKKTPWHIFVFAVCMYIVIYGLNNIGLTVFLVEQLNPLLAEDLFSATMIMGWLLTFLSNLFNNHPALMIGTITLTEMNLDAPVMKTIYLAMIIGSDIGALLLPIGTLATLIWMHMLHQAKVHVKWSHYLKTTLTIIPITVIFTLIVLYYWVLLVYI</sequence>
<evidence type="ECO:0000313" key="10">
    <source>
        <dbReference type="Proteomes" id="UP001595752"/>
    </source>
</evidence>
<keyword evidence="4 8" id="KW-0812">Transmembrane</keyword>
<comment type="caution">
    <text evidence="9">The sequence shown here is derived from an EMBL/GenBank/DDBJ whole genome shotgun (WGS) entry which is preliminary data.</text>
</comment>
<keyword evidence="10" id="KW-1185">Reference proteome</keyword>
<reference evidence="10" key="1">
    <citation type="journal article" date="2019" name="Int. J. Syst. Evol. Microbiol.">
        <title>The Global Catalogue of Microorganisms (GCM) 10K type strain sequencing project: providing services to taxonomists for standard genome sequencing and annotation.</title>
        <authorList>
            <consortium name="The Broad Institute Genomics Platform"/>
            <consortium name="The Broad Institute Genome Sequencing Center for Infectious Disease"/>
            <person name="Wu L."/>
            <person name="Ma J."/>
        </authorList>
    </citation>
    <scope>NUCLEOTIDE SEQUENCE [LARGE SCALE GENOMIC DNA]</scope>
    <source>
        <strain evidence="10">CCUG 61889</strain>
    </source>
</reference>
<feature type="transmembrane region" description="Helical" evidence="8">
    <location>
        <begin position="119"/>
        <end position="135"/>
    </location>
</feature>
<feature type="transmembrane region" description="Helical" evidence="8">
    <location>
        <begin position="29"/>
        <end position="47"/>
    </location>
</feature>
<proteinExistence type="inferred from homology"/>
<protein>
    <submittedName>
        <fullName evidence="9">Arsenic transporter</fullName>
    </submittedName>
</protein>
<organism evidence="9 10">
    <name type="scientific">Bacillus songklensis</name>
    <dbReference type="NCBI Taxonomy" id="1069116"/>
    <lineage>
        <taxon>Bacteria</taxon>
        <taxon>Bacillati</taxon>
        <taxon>Bacillota</taxon>
        <taxon>Bacilli</taxon>
        <taxon>Bacillales</taxon>
        <taxon>Bacillaceae</taxon>
        <taxon>Bacillus</taxon>
    </lineage>
</organism>
<dbReference type="CDD" id="cd01118">
    <property type="entry name" value="ArsB_permease"/>
    <property type="match status" value="1"/>
</dbReference>
<evidence type="ECO:0000256" key="1">
    <source>
        <dbReference type="ARBA" id="ARBA00004651"/>
    </source>
</evidence>
<evidence type="ECO:0000256" key="4">
    <source>
        <dbReference type="ARBA" id="ARBA00022692"/>
    </source>
</evidence>